<keyword evidence="4" id="KW-0143">Chaperone</keyword>
<comment type="caution">
    <text evidence="5">The sequence shown here is derived from an EMBL/GenBank/DDBJ whole genome shotgun (WGS) entry which is preliminary data.</text>
</comment>
<proteinExistence type="inferred from homology"/>
<evidence type="ECO:0000256" key="3">
    <source>
        <dbReference type="ARBA" id="ARBA00022490"/>
    </source>
</evidence>
<sequence>MTVFGERTEPATVLSASAYQVLWEHLGLPSMPIVLLVNPRGYEEDERRAVVEAAWNELRSSGLVGGRGMDPGLRTMLELLARPTRSIDVRMWLGHEVRALVAGDGYQAAVGVLAEDRLTLRLTHPGGLSRTAAGLLPSTPPGPGRSVSIAKDLAESAADGVGHDVKAFENSLRAKGARGSDAHHLAEMLDGPDKYAQFGANMRDRLGRERRADHVVAWYATPKGGYVMEDHRSFDGRLWTTIAPADPRRISGQIDRLFQDLERQLDTR</sequence>
<dbReference type="Pfam" id="PF14011">
    <property type="entry name" value="ESX-1_EspG"/>
    <property type="match status" value="1"/>
</dbReference>
<organism evidence="5 6">
    <name type="scientific">Longimycelium tulufanense</name>
    <dbReference type="NCBI Taxonomy" id="907463"/>
    <lineage>
        <taxon>Bacteria</taxon>
        <taxon>Bacillati</taxon>
        <taxon>Actinomycetota</taxon>
        <taxon>Actinomycetes</taxon>
        <taxon>Pseudonocardiales</taxon>
        <taxon>Pseudonocardiaceae</taxon>
        <taxon>Longimycelium</taxon>
    </lineage>
</organism>
<reference evidence="5" key="2">
    <citation type="submission" date="2020-09" db="EMBL/GenBank/DDBJ databases">
        <authorList>
            <person name="Sun Q."/>
            <person name="Zhou Y."/>
        </authorList>
    </citation>
    <scope>NUCLEOTIDE SEQUENCE</scope>
    <source>
        <strain evidence="5">CGMCC 4.5737</strain>
    </source>
</reference>
<evidence type="ECO:0000256" key="1">
    <source>
        <dbReference type="ARBA" id="ARBA00004496"/>
    </source>
</evidence>
<protein>
    <submittedName>
        <fullName evidence="5">ESX secretion-associated protein EspG</fullName>
    </submittedName>
</protein>
<name>A0A8J3CDN8_9PSEU</name>
<dbReference type="RefSeq" id="WP_189056905.1">
    <property type="nucleotide sequence ID" value="NZ_BMMK01000009.1"/>
</dbReference>
<comment type="subcellular location">
    <subcellularLocation>
        <location evidence="1">Cytoplasm</location>
    </subcellularLocation>
</comment>
<evidence type="ECO:0000256" key="2">
    <source>
        <dbReference type="ARBA" id="ARBA00006411"/>
    </source>
</evidence>
<dbReference type="InterPro" id="IPR025734">
    <property type="entry name" value="EspG"/>
</dbReference>
<reference evidence="5" key="1">
    <citation type="journal article" date="2014" name="Int. J. Syst. Evol. Microbiol.">
        <title>Complete genome sequence of Corynebacterium casei LMG S-19264T (=DSM 44701T), isolated from a smear-ripened cheese.</title>
        <authorList>
            <consortium name="US DOE Joint Genome Institute (JGI-PGF)"/>
            <person name="Walter F."/>
            <person name="Albersmeier A."/>
            <person name="Kalinowski J."/>
            <person name="Ruckert C."/>
        </authorList>
    </citation>
    <scope>NUCLEOTIDE SEQUENCE</scope>
    <source>
        <strain evidence="5">CGMCC 4.5737</strain>
    </source>
</reference>
<dbReference type="EMBL" id="BMMK01000009">
    <property type="protein sequence ID" value="GGM51996.1"/>
    <property type="molecule type" value="Genomic_DNA"/>
</dbReference>
<dbReference type="Proteomes" id="UP000637578">
    <property type="component" value="Unassembled WGS sequence"/>
</dbReference>
<keyword evidence="3" id="KW-0963">Cytoplasm</keyword>
<dbReference type="AlphaFoldDB" id="A0A8J3CDN8"/>
<keyword evidence="6" id="KW-1185">Reference proteome</keyword>
<evidence type="ECO:0000256" key="4">
    <source>
        <dbReference type="ARBA" id="ARBA00023186"/>
    </source>
</evidence>
<accession>A0A8J3CDN8</accession>
<gene>
    <name evidence="5" type="ORF">GCM10012275_23650</name>
</gene>
<comment type="similarity">
    <text evidence="2">Belongs to the EspG family.</text>
</comment>
<evidence type="ECO:0000313" key="6">
    <source>
        <dbReference type="Proteomes" id="UP000637578"/>
    </source>
</evidence>
<evidence type="ECO:0000313" key="5">
    <source>
        <dbReference type="EMBL" id="GGM51996.1"/>
    </source>
</evidence>